<evidence type="ECO:0000256" key="4">
    <source>
        <dbReference type="ARBA" id="ARBA00023136"/>
    </source>
</evidence>
<evidence type="ECO:0000256" key="3">
    <source>
        <dbReference type="ARBA" id="ARBA00023077"/>
    </source>
</evidence>
<dbReference type="Pfam" id="PF00593">
    <property type="entry name" value="TonB_dep_Rec_b-barrel"/>
    <property type="match status" value="1"/>
</dbReference>
<accession>A0AA37WK47</accession>
<keyword evidence="3 6" id="KW-0798">TonB box</keyword>
<dbReference type="InterPro" id="IPR010104">
    <property type="entry name" value="TonB_rcpt_bac"/>
</dbReference>
<dbReference type="CDD" id="cd01347">
    <property type="entry name" value="ligand_gated_channel"/>
    <property type="match status" value="1"/>
</dbReference>
<dbReference type="PANTHER" id="PTHR40980">
    <property type="entry name" value="PLUG DOMAIN-CONTAINING PROTEIN"/>
    <property type="match status" value="1"/>
</dbReference>
<keyword evidence="2 7" id="KW-0732">Signal</keyword>
<reference evidence="10" key="1">
    <citation type="journal article" date="2014" name="Int. J. Syst. Evol. Microbiol.">
        <title>Complete genome sequence of Corynebacterium casei LMG S-19264T (=DSM 44701T), isolated from a smear-ripened cheese.</title>
        <authorList>
            <consortium name="US DOE Joint Genome Institute (JGI-PGF)"/>
            <person name="Walter F."/>
            <person name="Albersmeier A."/>
            <person name="Kalinowski J."/>
            <person name="Ruckert C."/>
        </authorList>
    </citation>
    <scope>NUCLEOTIDE SEQUENCE</scope>
    <source>
        <strain evidence="10">NBRC 110023</strain>
    </source>
</reference>
<sequence>MKGFKLNTLASTVAVLCGTLLLPTTHAQAEDAATTGVEKIEITGFRSNLARNKSLKKEAVGSQDSIFAEDIGEFPDANLAESLQRIPGVSISRDSGEGRQISLRGLGPNFTRTRVNGMEALFTTDSGIDQRGSASRTRDFDFSVFASELFNRIDVKKSYDASLDEGGIAGTVDLFTAKPFDYANEGVHGAVNLKGIYNDKTENTDPRIAALVANTWDNFGALVSVAYSEVDTIEEGYHVWSWRQASFGADNVADSVDSSVRDRLVNSTGKNRVFVPRANNIASWANTRERLGITGAFQWQASDTVSFDLDVLYGKLSNDRIENQISTAGTNAFTGDVNKSQLLVDAAIEGNDLVFASFENLDLRTESKVSVGETTFYQATLTSNIELTDNFFASLLLGTSDSEFDQPIHDKVFSEAENHAFSVDWRNADFGQNTYDFDITDFNEWSLMRTDVREDQITNNYTTFQADFDYQVNDEHAVKFGIQSKSYESSGFERRNRVDWENNADAPDAVFQLTDIPILRPYAIANNQATFERVVATGLISRTLDASFNRPGTVYEIEEDTLGIYGQYLWETDINGMRFRGNAGLRWYETDQVSSGQVNTGNGFEQAVFTRSYSDVLPSLAVVLDITDNWLIRAGANRNISRPNLSQLRAAGQVAVADQFINAGNPNLKRFIADSFETSLEYYGDSSSVALAFFMKDMDSFIVQQSQTLPYNQTGYPLEFLTFDPRVTETSEFNVSQPINGDKADVSGIEFAFQSDFTFLPAPFNQLGALGNITLADGETTLFNEGQAIKVTPPGLSETSYNFTLYFETDIWGARISTSYRDDFITGEGSEQNIVAGFDDTTFVDFKTFYNLNDATKLTFEASNLTDERIRQFLDHRTQSFTESGRNFAVGISFQF</sequence>
<comment type="subcellular location">
    <subcellularLocation>
        <location evidence="1 6">Cell outer membrane</location>
    </subcellularLocation>
</comment>
<evidence type="ECO:0000256" key="6">
    <source>
        <dbReference type="RuleBase" id="RU003357"/>
    </source>
</evidence>
<organism evidence="10 11">
    <name type="scientific">Agaribacter marinus</name>
    <dbReference type="NCBI Taxonomy" id="1431249"/>
    <lineage>
        <taxon>Bacteria</taxon>
        <taxon>Pseudomonadati</taxon>
        <taxon>Pseudomonadota</taxon>
        <taxon>Gammaproteobacteria</taxon>
        <taxon>Alteromonadales</taxon>
        <taxon>Alteromonadaceae</taxon>
        <taxon>Agaribacter</taxon>
    </lineage>
</organism>
<evidence type="ECO:0000256" key="7">
    <source>
        <dbReference type="SAM" id="SignalP"/>
    </source>
</evidence>
<dbReference type="RefSeq" id="WP_284216859.1">
    <property type="nucleotide sequence ID" value="NZ_BSOT01000005.1"/>
</dbReference>
<dbReference type="Gene3D" id="2.170.130.10">
    <property type="entry name" value="TonB-dependent receptor, plug domain"/>
    <property type="match status" value="1"/>
</dbReference>
<feature type="domain" description="TonB-dependent receptor plug" evidence="9">
    <location>
        <begin position="57"/>
        <end position="171"/>
    </location>
</feature>
<dbReference type="Proteomes" id="UP001156601">
    <property type="component" value="Unassembled WGS sequence"/>
</dbReference>
<feature type="signal peptide" evidence="7">
    <location>
        <begin position="1"/>
        <end position="29"/>
    </location>
</feature>
<dbReference type="InterPro" id="IPR010917">
    <property type="entry name" value="TonB_rcpt_CS"/>
</dbReference>
<protein>
    <submittedName>
        <fullName evidence="10">TonB-dependent receptor</fullName>
    </submittedName>
</protein>
<gene>
    <name evidence="10" type="ORF">GCM10007852_14730</name>
</gene>
<dbReference type="InterPro" id="IPR037066">
    <property type="entry name" value="Plug_dom_sf"/>
</dbReference>
<name>A0AA37WK47_9ALTE</name>
<evidence type="ECO:0000256" key="2">
    <source>
        <dbReference type="ARBA" id="ARBA00022729"/>
    </source>
</evidence>
<evidence type="ECO:0000313" key="11">
    <source>
        <dbReference type="Proteomes" id="UP001156601"/>
    </source>
</evidence>
<evidence type="ECO:0000313" key="10">
    <source>
        <dbReference type="EMBL" id="GLR70565.1"/>
    </source>
</evidence>
<dbReference type="PANTHER" id="PTHR40980:SF3">
    <property type="entry name" value="TONB-DEPENDENT RECEPTOR-LIKE BETA-BARREL DOMAIN-CONTAINING PROTEIN"/>
    <property type="match status" value="1"/>
</dbReference>
<evidence type="ECO:0000256" key="1">
    <source>
        <dbReference type="ARBA" id="ARBA00004442"/>
    </source>
</evidence>
<proteinExistence type="inferred from homology"/>
<keyword evidence="5" id="KW-0998">Cell outer membrane</keyword>
<dbReference type="InterPro" id="IPR012910">
    <property type="entry name" value="Plug_dom"/>
</dbReference>
<feature type="domain" description="TonB-dependent receptor-like beta-barrel" evidence="8">
    <location>
        <begin position="424"/>
        <end position="865"/>
    </location>
</feature>
<dbReference type="Gene3D" id="2.40.170.20">
    <property type="entry name" value="TonB-dependent receptor, beta-barrel domain"/>
    <property type="match status" value="1"/>
</dbReference>
<dbReference type="AlphaFoldDB" id="A0AA37WK47"/>
<dbReference type="InterPro" id="IPR000531">
    <property type="entry name" value="Beta-barrel_TonB"/>
</dbReference>
<dbReference type="InterPro" id="IPR036942">
    <property type="entry name" value="Beta-barrel_TonB_sf"/>
</dbReference>
<feature type="chain" id="PRO_5041386400" evidence="7">
    <location>
        <begin position="30"/>
        <end position="896"/>
    </location>
</feature>
<reference evidence="10" key="2">
    <citation type="submission" date="2023-01" db="EMBL/GenBank/DDBJ databases">
        <title>Draft genome sequence of Agaribacter marinus strain NBRC 110023.</title>
        <authorList>
            <person name="Sun Q."/>
            <person name="Mori K."/>
        </authorList>
    </citation>
    <scope>NUCLEOTIDE SEQUENCE</scope>
    <source>
        <strain evidence="10">NBRC 110023</strain>
    </source>
</reference>
<dbReference type="Pfam" id="PF07715">
    <property type="entry name" value="Plug"/>
    <property type="match status" value="1"/>
</dbReference>
<dbReference type="SUPFAM" id="SSF56935">
    <property type="entry name" value="Porins"/>
    <property type="match status" value="1"/>
</dbReference>
<evidence type="ECO:0000256" key="5">
    <source>
        <dbReference type="ARBA" id="ARBA00023237"/>
    </source>
</evidence>
<comment type="similarity">
    <text evidence="6">Belongs to the TonB-dependent receptor family.</text>
</comment>
<evidence type="ECO:0000259" key="9">
    <source>
        <dbReference type="Pfam" id="PF07715"/>
    </source>
</evidence>
<dbReference type="PROSITE" id="PS01156">
    <property type="entry name" value="TONB_DEPENDENT_REC_2"/>
    <property type="match status" value="1"/>
</dbReference>
<keyword evidence="4 6" id="KW-0472">Membrane</keyword>
<dbReference type="GO" id="GO:0009279">
    <property type="term" value="C:cell outer membrane"/>
    <property type="evidence" value="ECO:0007669"/>
    <property type="project" value="UniProtKB-SubCell"/>
</dbReference>
<dbReference type="EMBL" id="BSOT01000005">
    <property type="protein sequence ID" value="GLR70565.1"/>
    <property type="molecule type" value="Genomic_DNA"/>
</dbReference>
<evidence type="ECO:0000259" key="8">
    <source>
        <dbReference type="Pfam" id="PF00593"/>
    </source>
</evidence>
<comment type="caution">
    <text evidence="10">The sequence shown here is derived from an EMBL/GenBank/DDBJ whole genome shotgun (WGS) entry which is preliminary data.</text>
</comment>
<keyword evidence="11" id="KW-1185">Reference proteome</keyword>
<keyword evidence="10" id="KW-0675">Receptor</keyword>
<dbReference type="NCBIfam" id="TIGR01782">
    <property type="entry name" value="TonB-Xanth-Caul"/>
    <property type="match status" value="1"/>
</dbReference>